<gene>
    <name evidence="1" type="ORF">FVEG_10239</name>
</gene>
<dbReference type="GeneID" id="30067838"/>
<dbReference type="Proteomes" id="UP000009096">
    <property type="component" value="Chromosome 9"/>
</dbReference>
<organism evidence="1 2">
    <name type="scientific">Gibberella moniliformis (strain M3125 / FGSC 7600)</name>
    <name type="common">Maize ear and stalk rot fungus</name>
    <name type="synonym">Fusarium verticillioides</name>
    <dbReference type="NCBI Taxonomy" id="334819"/>
    <lineage>
        <taxon>Eukaryota</taxon>
        <taxon>Fungi</taxon>
        <taxon>Dikarya</taxon>
        <taxon>Ascomycota</taxon>
        <taxon>Pezizomycotina</taxon>
        <taxon>Sordariomycetes</taxon>
        <taxon>Hypocreomycetidae</taxon>
        <taxon>Hypocreales</taxon>
        <taxon>Nectriaceae</taxon>
        <taxon>Fusarium</taxon>
        <taxon>Fusarium fujikuroi species complex</taxon>
    </lineage>
</organism>
<dbReference type="AlphaFoldDB" id="W7MJE6"/>
<dbReference type="EMBL" id="CM000586">
    <property type="protein sequence ID" value="EWG51161.1"/>
    <property type="molecule type" value="Genomic_DNA"/>
</dbReference>
<dbReference type="KEGG" id="fvr:FVEG_10239"/>
<sequence>MITCGYKNGDPAARMTTVGSGSVCRFSTQKGLWDICQSAGYSRCTSPWRCRDQHECAGGCAKTENPKFRMTSWSYKPITLGK</sequence>
<evidence type="ECO:0000313" key="2">
    <source>
        <dbReference type="Proteomes" id="UP000009096"/>
    </source>
</evidence>
<dbReference type="RefSeq" id="XP_018757352.1">
    <property type="nucleotide sequence ID" value="XM_018899303.1"/>
</dbReference>
<dbReference type="EMBL" id="DS022255">
    <property type="protein sequence ID" value="EWG51161.1"/>
    <property type="molecule type" value="Genomic_DNA"/>
</dbReference>
<dbReference type="HOGENOM" id="CLU_2558463_0_0_1"/>
<name>W7MJE6_GIBM7</name>
<keyword evidence="2" id="KW-1185">Reference proteome</keyword>
<dbReference type="VEuPathDB" id="FungiDB:FVEG_10239"/>
<accession>W7MJE6</accession>
<proteinExistence type="predicted"/>
<protein>
    <submittedName>
        <fullName evidence="1">Uncharacterized protein</fullName>
    </submittedName>
</protein>
<evidence type="ECO:0000313" key="1">
    <source>
        <dbReference type="EMBL" id="EWG51161.1"/>
    </source>
</evidence>
<reference evidence="1 2" key="1">
    <citation type="journal article" date="2010" name="Nature">
        <title>Comparative genomics reveals mobile pathogenicity chromosomes in Fusarium.</title>
        <authorList>
            <person name="Ma L.J."/>
            <person name="van der Does H.C."/>
            <person name="Borkovich K.A."/>
            <person name="Coleman J.J."/>
            <person name="Daboussi M.J."/>
            <person name="Di Pietro A."/>
            <person name="Dufresne M."/>
            <person name="Freitag M."/>
            <person name="Grabherr M."/>
            <person name="Henrissat B."/>
            <person name="Houterman P.M."/>
            <person name="Kang S."/>
            <person name="Shim W.B."/>
            <person name="Woloshuk C."/>
            <person name="Xie X."/>
            <person name="Xu J.R."/>
            <person name="Antoniw J."/>
            <person name="Baker S.E."/>
            <person name="Bluhm B.H."/>
            <person name="Breakspear A."/>
            <person name="Brown D.W."/>
            <person name="Butchko R.A."/>
            <person name="Chapman S."/>
            <person name="Coulson R."/>
            <person name="Coutinho P.M."/>
            <person name="Danchin E.G."/>
            <person name="Diener A."/>
            <person name="Gale L.R."/>
            <person name="Gardiner D.M."/>
            <person name="Goff S."/>
            <person name="Hammond-Kosack K.E."/>
            <person name="Hilburn K."/>
            <person name="Hua-Van A."/>
            <person name="Jonkers W."/>
            <person name="Kazan K."/>
            <person name="Kodira C.D."/>
            <person name="Koehrsen M."/>
            <person name="Kumar L."/>
            <person name="Lee Y.H."/>
            <person name="Li L."/>
            <person name="Manners J.M."/>
            <person name="Miranda-Saavedra D."/>
            <person name="Mukherjee M."/>
            <person name="Park G."/>
            <person name="Park J."/>
            <person name="Park S.Y."/>
            <person name="Proctor R.H."/>
            <person name="Regev A."/>
            <person name="Ruiz-Roldan M.C."/>
            <person name="Sain D."/>
            <person name="Sakthikumar S."/>
            <person name="Sykes S."/>
            <person name="Schwartz D.C."/>
            <person name="Turgeon B.G."/>
            <person name="Wapinski I."/>
            <person name="Yoder O."/>
            <person name="Young S."/>
            <person name="Zeng Q."/>
            <person name="Zhou S."/>
            <person name="Galagan J."/>
            <person name="Cuomo C.A."/>
            <person name="Kistler H.C."/>
            <person name="Rep M."/>
        </authorList>
    </citation>
    <scope>NUCLEOTIDE SEQUENCE [LARGE SCALE GENOMIC DNA]</scope>
    <source>
        <strain evidence="2">M3125 / FGSC 7600</strain>
    </source>
</reference>
<dbReference type="OrthoDB" id="3547571at2759"/>